<feature type="domain" description="DHHA1" evidence="2">
    <location>
        <begin position="267"/>
        <end position="351"/>
    </location>
</feature>
<evidence type="ECO:0000313" key="3">
    <source>
        <dbReference type="EMBL" id="ROQ90199.1"/>
    </source>
</evidence>
<accession>A0A3N1ULC2</accession>
<dbReference type="AlphaFoldDB" id="A0A3N1ULC2"/>
<dbReference type="EMBL" id="RJVA01000015">
    <property type="protein sequence ID" value="ROQ90199.1"/>
    <property type="molecule type" value="Genomic_DNA"/>
</dbReference>
<reference evidence="3 4" key="1">
    <citation type="submission" date="2018-11" db="EMBL/GenBank/DDBJ databases">
        <title>Genomic Encyclopedia of Type Strains, Phase IV (KMG-IV): sequencing the most valuable type-strain genomes for metagenomic binning, comparative biology and taxonomic classification.</title>
        <authorList>
            <person name="Goeker M."/>
        </authorList>
    </citation>
    <scope>NUCLEOTIDE SEQUENCE [LARGE SCALE GENOMIC DNA]</scope>
    <source>
        <strain evidence="3 4">DSM 22027</strain>
    </source>
</reference>
<proteinExistence type="predicted"/>
<dbReference type="Proteomes" id="UP000276223">
    <property type="component" value="Unassembled WGS sequence"/>
</dbReference>
<name>A0A3N1ULC2_9BACT</name>
<gene>
    <name evidence="3" type="ORF">EDC27_2814</name>
</gene>
<comment type="caution">
    <text evidence="3">The sequence shown here is derived from an EMBL/GenBank/DDBJ whole genome shotgun (WGS) entry which is preliminary data.</text>
</comment>
<sequence length="357" mass="38696">MNGCFIESTKNPDLCSERSSAVLHERPCEETHRGQVLAALKQVISKGRRFAVATHVRPDGDAVGSLLAATTILRLLGKTVDAYCEDPPPPGHDFLEGIECIHHSWNAAADYDTAILVDCGEFNRVGTALAEPLSRVPTLVNIDHHVSHDPFGTVAWVEPTASSTCELLYDLAVFLGVPITPALATQLYTGLLTDTGSFRFSNTTRRVLAIATELVGHGAQPAFIAAQIYDSGSPQRLRLLAQVLLTVAFDADNRLATAELSQAMFRDTGATRADAESFINHLRSVRSVYMAALFREEEDGIVHVSLRSKDPVDVAAFARRYGGGGHRHAAAFRTRGVLAQVRAAVTQKAREYLNSHA</sequence>
<feature type="domain" description="DDH" evidence="1">
    <location>
        <begin position="50"/>
        <end position="190"/>
    </location>
</feature>
<dbReference type="InterPro" id="IPR001667">
    <property type="entry name" value="DDH_dom"/>
</dbReference>
<protein>
    <submittedName>
        <fullName evidence="3">Phosphoesterase RecJ-like protein</fullName>
    </submittedName>
</protein>
<dbReference type="Gene3D" id="3.10.310.30">
    <property type="match status" value="1"/>
</dbReference>
<dbReference type="PANTHER" id="PTHR47618:SF1">
    <property type="entry name" value="BIFUNCTIONAL OLIGORIBONUCLEASE AND PAP PHOSPHATASE NRNA"/>
    <property type="match status" value="1"/>
</dbReference>
<dbReference type="InterPro" id="IPR038763">
    <property type="entry name" value="DHH_sf"/>
</dbReference>
<dbReference type="SUPFAM" id="SSF64182">
    <property type="entry name" value="DHH phosphoesterases"/>
    <property type="match status" value="1"/>
</dbReference>
<evidence type="ECO:0000313" key="4">
    <source>
        <dbReference type="Proteomes" id="UP000276223"/>
    </source>
</evidence>
<dbReference type="Pfam" id="PF01368">
    <property type="entry name" value="DHH"/>
    <property type="match status" value="1"/>
</dbReference>
<dbReference type="GO" id="GO:0003676">
    <property type="term" value="F:nucleic acid binding"/>
    <property type="evidence" value="ECO:0007669"/>
    <property type="project" value="InterPro"/>
</dbReference>
<dbReference type="Gene3D" id="3.90.1640.10">
    <property type="entry name" value="inorganic pyrophosphatase (n-terminal core)"/>
    <property type="match status" value="1"/>
</dbReference>
<dbReference type="Pfam" id="PF02272">
    <property type="entry name" value="DHHA1"/>
    <property type="match status" value="1"/>
</dbReference>
<keyword evidence="4" id="KW-1185">Reference proteome</keyword>
<dbReference type="InterPro" id="IPR051319">
    <property type="entry name" value="Oligoribo/pAp-PDE_c-di-AMP_PDE"/>
</dbReference>
<evidence type="ECO:0000259" key="2">
    <source>
        <dbReference type="Pfam" id="PF02272"/>
    </source>
</evidence>
<dbReference type="InterPro" id="IPR003156">
    <property type="entry name" value="DHHA1_dom"/>
</dbReference>
<dbReference type="RefSeq" id="WP_170161835.1">
    <property type="nucleotide sequence ID" value="NZ_RJVA01000015.1"/>
</dbReference>
<dbReference type="PANTHER" id="PTHR47618">
    <property type="entry name" value="BIFUNCTIONAL OLIGORIBONUCLEASE AND PAP PHOSPHATASE NRNA"/>
    <property type="match status" value="1"/>
</dbReference>
<organism evidence="3 4">
    <name type="scientific">Desulfosoma caldarium</name>
    <dbReference type="NCBI Taxonomy" id="610254"/>
    <lineage>
        <taxon>Bacteria</taxon>
        <taxon>Pseudomonadati</taxon>
        <taxon>Thermodesulfobacteriota</taxon>
        <taxon>Syntrophobacteria</taxon>
        <taxon>Syntrophobacterales</taxon>
        <taxon>Syntrophobacteraceae</taxon>
        <taxon>Desulfosoma</taxon>
    </lineage>
</organism>
<evidence type="ECO:0000259" key="1">
    <source>
        <dbReference type="Pfam" id="PF01368"/>
    </source>
</evidence>